<reference evidence="2" key="1">
    <citation type="journal article" date="2015" name="Nature">
        <title>Complex archaea that bridge the gap between prokaryotes and eukaryotes.</title>
        <authorList>
            <person name="Spang A."/>
            <person name="Saw J.H."/>
            <person name="Jorgensen S.L."/>
            <person name="Zaremba-Niedzwiedzka K."/>
            <person name="Martijn J."/>
            <person name="Lind A.E."/>
            <person name="van Eijk R."/>
            <person name="Schleper C."/>
            <person name="Guy L."/>
            <person name="Ettema T.J."/>
        </authorList>
    </citation>
    <scope>NUCLEOTIDE SEQUENCE</scope>
</reference>
<evidence type="ECO:0000256" key="1">
    <source>
        <dbReference type="SAM" id="Phobius"/>
    </source>
</evidence>
<comment type="caution">
    <text evidence="2">The sequence shown here is derived from an EMBL/GenBank/DDBJ whole genome shotgun (WGS) entry which is preliminary data.</text>
</comment>
<gene>
    <name evidence="2" type="ORF">LCGC14_1726830</name>
</gene>
<name>A0A0F9JRD2_9ZZZZ</name>
<sequence length="53" mass="5949">MEVAVAVAIEDKKPFNRKKIKDLVLVFFIFSIVIAIGIGVFWTISVIINILES</sequence>
<evidence type="ECO:0000313" key="2">
    <source>
        <dbReference type="EMBL" id="KKM08146.1"/>
    </source>
</evidence>
<feature type="transmembrane region" description="Helical" evidence="1">
    <location>
        <begin position="23"/>
        <end position="51"/>
    </location>
</feature>
<protein>
    <submittedName>
        <fullName evidence="2">Uncharacterized protein</fullName>
    </submittedName>
</protein>
<proteinExistence type="predicted"/>
<organism evidence="2">
    <name type="scientific">marine sediment metagenome</name>
    <dbReference type="NCBI Taxonomy" id="412755"/>
    <lineage>
        <taxon>unclassified sequences</taxon>
        <taxon>metagenomes</taxon>
        <taxon>ecological metagenomes</taxon>
    </lineage>
</organism>
<dbReference type="AlphaFoldDB" id="A0A0F9JRD2"/>
<keyword evidence="1" id="KW-1133">Transmembrane helix</keyword>
<keyword evidence="1" id="KW-0472">Membrane</keyword>
<keyword evidence="1" id="KW-0812">Transmembrane</keyword>
<accession>A0A0F9JRD2</accession>
<dbReference type="EMBL" id="LAZR01015616">
    <property type="protein sequence ID" value="KKM08146.1"/>
    <property type="molecule type" value="Genomic_DNA"/>
</dbReference>
<feature type="non-terminal residue" evidence="2">
    <location>
        <position position="53"/>
    </location>
</feature>